<dbReference type="InterPro" id="IPR012899">
    <property type="entry name" value="LTXXQ"/>
</dbReference>
<name>A0ABZ2IZM5_9BACT</name>
<dbReference type="Proteomes" id="UP001385389">
    <property type="component" value="Chromosome"/>
</dbReference>
<keyword evidence="2" id="KW-1185">Reference proteome</keyword>
<gene>
    <name evidence="1" type="ORF">V8V93_07430</name>
</gene>
<sequence>MRKMLIIGVLVGVVMLGACTRYAAMKGPFDGNEVNTAFVEYVVDNAQDRLDLTDEQRDQFRVMVEEMAARALEQRPEVAALREKMAEEVRKPRLDMDTMEALMRERMQLFRIIVEEEKDEFVAFHATLTDEQKGALAQLILDHGKKGWHGSH</sequence>
<reference evidence="1 2" key="1">
    <citation type="submission" date="2024-03" db="EMBL/GenBank/DDBJ databases">
        <title>Phenotype and Genome Characterization of a Sulfate-Reducing Bacterium Pseudodesulfovibrio sp. strain 5S69, isolated from Petroleum Reservoir in Tatarstan (Russia).</title>
        <authorList>
            <person name="Bidzhieva S.K."/>
            <person name="Kadnikov V."/>
            <person name="Tourova T.P."/>
            <person name="Samigullina S.R."/>
            <person name="Sokolova D.S."/>
            <person name="Poltaraus A.B."/>
            <person name="Avtukh A.N."/>
            <person name="Tereshina V.M."/>
            <person name="Mardanov A.V."/>
            <person name="Nazina T.N."/>
        </authorList>
    </citation>
    <scope>NUCLEOTIDE SEQUENCE [LARGE SCALE GENOMIC DNA]</scope>
    <source>
        <strain evidence="1 2">5S69</strain>
    </source>
</reference>
<evidence type="ECO:0000313" key="2">
    <source>
        <dbReference type="Proteomes" id="UP001385389"/>
    </source>
</evidence>
<organism evidence="1 2">
    <name type="scientific">Pseudodesulfovibrio methanolicus</name>
    <dbReference type="NCBI Taxonomy" id="3126690"/>
    <lineage>
        <taxon>Bacteria</taxon>
        <taxon>Pseudomonadati</taxon>
        <taxon>Thermodesulfobacteriota</taxon>
        <taxon>Desulfovibrionia</taxon>
        <taxon>Desulfovibrionales</taxon>
        <taxon>Desulfovibrionaceae</taxon>
    </lineage>
</organism>
<proteinExistence type="predicted"/>
<dbReference type="Pfam" id="PF07813">
    <property type="entry name" value="LTXXQ"/>
    <property type="match status" value="1"/>
</dbReference>
<accession>A0ABZ2IZM5</accession>
<protein>
    <submittedName>
        <fullName evidence="1">Spy/CpxP family protein refolding chaperone</fullName>
    </submittedName>
</protein>
<dbReference type="PROSITE" id="PS51257">
    <property type="entry name" value="PROKAR_LIPOPROTEIN"/>
    <property type="match status" value="1"/>
</dbReference>
<dbReference type="EMBL" id="CP146609">
    <property type="protein sequence ID" value="WWX24036.1"/>
    <property type="molecule type" value="Genomic_DNA"/>
</dbReference>
<dbReference type="RefSeq" id="WP_338669732.1">
    <property type="nucleotide sequence ID" value="NZ_CP146609.1"/>
</dbReference>
<dbReference type="Gene3D" id="1.20.120.1490">
    <property type="match status" value="1"/>
</dbReference>
<evidence type="ECO:0000313" key="1">
    <source>
        <dbReference type="EMBL" id="WWX24036.1"/>
    </source>
</evidence>